<evidence type="ECO:0000313" key="1">
    <source>
        <dbReference type="Proteomes" id="UP000095283"/>
    </source>
</evidence>
<keyword evidence="1" id="KW-1185">Reference proteome</keyword>
<accession>A0A1I7XBG8</accession>
<dbReference type="WBParaSite" id="Hba_14862">
    <property type="protein sequence ID" value="Hba_14862"/>
    <property type="gene ID" value="Hba_14862"/>
</dbReference>
<organism evidence="1 2">
    <name type="scientific">Heterorhabditis bacteriophora</name>
    <name type="common">Entomopathogenic nematode worm</name>
    <dbReference type="NCBI Taxonomy" id="37862"/>
    <lineage>
        <taxon>Eukaryota</taxon>
        <taxon>Metazoa</taxon>
        <taxon>Ecdysozoa</taxon>
        <taxon>Nematoda</taxon>
        <taxon>Chromadorea</taxon>
        <taxon>Rhabditida</taxon>
        <taxon>Rhabditina</taxon>
        <taxon>Rhabditomorpha</taxon>
        <taxon>Strongyloidea</taxon>
        <taxon>Heterorhabditidae</taxon>
        <taxon>Heterorhabditis</taxon>
    </lineage>
</organism>
<name>A0A1I7XBG8_HETBA</name>
<dbReference type="AlphaFoldDB" id="A0A1I7XBG8"/>
<reference evidence="2" key="1">
    <citation type="submission" date="2016-11" db="UniProtKB">
        <authorList>
            <consortium name="WormBaseParasite"/>
        </authorList>
    </citation>
    <scope>IDENTIFICATION</scope>
</reference>
<evidence type="ECO:0000313" key="2">
    <source>
        <dbReference type="WBParaSite" id="Hba_14862"/>
    </source>
</evidence>
<sequence length="60" mass="6717">MGEEYRDKVLPESSVIDGSFPVGNHVSVQWKDNKLYDGNILYIGSEANCDFKTQYVTTTG</sequence>
<proteinExistence type="predicted"/>
<protein>
    <submittedName>
        <fullName evidence="2">Peptidase_S26 domain-containing protein</fullName>
    </submittedName>
</protein>
<dbReference type="Proteomes" id="UP000095283">
    <property type="component" value="Unplaced"/>
</dbReference>